<name>A0A9P8L383_9PEZI</name>
<feature type="chain" id="PRO_5040435066" evidence="1">
    <location>
        <begin position="20"/>
        <end position="142"/>
    </location>
</feature>
<organism evidence="2 3">
    <name type="scientific">Glutinoglossum americanum</name>
    <dbReference type="NCBI Taxonomy" id="1670608"/>
    <lineage>
        <taxon>Eukaryota</taxon>
        <taxon>Fungi</taxon>
        <taxon>Dikarya</taxon>
        <taxon>Ascomycota</taxon>
        <taxon>Pezizomycotina</taxon>
        <taxon>Geoglossomycetes</taxon>
        <taxon>Geoglossales</taxon>
        <taxon>Geoglossaceae</taxon>
        <taxon>Glutinoglossum</taxon>
    </lineage>
</organism>
<evidence type="ECO:0000256" key="1">
    <source>
        <dbReference type="SAM" id="SignalP"/>
    </source>
</evidence>
<accession>A0A9P8L383</accession>
<dbReference type="Proteomes" id="UP000698800">
    <property type="component" value="Unassembled WGS sequence"/>
</dbReference>
<keyword evidence="1" id="KW-0732">Signal</keyword>
<sequence length="142" mass="14696">MFAKSPILFLAAAMTAALAARIPIAHDYGTVMTAERVYHAEGQKFLITDITKPHVLAGFQANFFSNACDDGFIGQVTGGGGATCVQSIPGTKAVALLSQPAGCIVTVYTDETCSSGATLLNVGQCLQETETGIPSYSIDGNC</sequence>
<reference evidence="2" key="1">
    <citation type="submission" date="2021-03" db="EMBL/GenBank/DDBJ databases">
        <title>Comparative genomics and phylogenomic investigation of the class Geoglossomycetes provide insights into ecological specialization and systematics.</title>
        <authorList>
            <person name="Melie T."/>
            <person name="Pirro S."/>
            <person name="Miller A.N."/>
            <person name="Quandt A."/>
        </authorList>
    </citation>
    <scope>NUCLEOTIDE SEQUENCE</scope>
    <source>
        <strain evidence="2">GBOQ0MN5Z8</strain>
    </source>
</reference>
<proteinExistence type="predicted"/>
<keyword evidence="3" id="KW-1185">Reference proteome</keyword>
<evidence type="ECO:0000313" key="2">
    <source>
        <dbReference type="EMBL" id="KAH0538304.1"/>
    </source>
</evidence>
<dbReference type="OrthoDB" id="4142199at2759"/>
<dbReference type="AlphaFoldDB" id="A0A9P8L383"/>
<comment type="caution">
    <text evidence="2">The sequence shown here is derived from an EMBL/GenBank/DDBJ whole genome shotgun (WGS) entry which is preliminary data.</text>
</comment>
<protein>
    <submittedName>
        <fullName evidence="2">Uncharacterized protein</fullName>
    </submittedName>
</protein>
<feature type="signal peptide" evidence="1">
    <location>
        <begin position="1"/>
        <end position="19"/>
    </location>
</feature>
<dbReference type="EMBL" id="JAGHQL010000114">
    <property type="protein sequence ID" value="KAH0538304.1"/>
    <property type="molecule type" value="Genomic_DNA"/>
</dbReference>
<gene>
    <name evidence="2" type="ORF">FGG08_005078</name>
</gene>
<evidence type="ECO:0000313" key="3">
    <source>
        <dbReference type="Proteomes" id="UP000698800"/>
    </source>
</evidence>